<dbReference type="GO" id="GO:0004177">
    <property type="term" value="F:aminopeptidase activity"/>
    <property type="evidence" value="ECO:0007669"/>
    <property type="project" value="UniProtKB-KW"/>
</dbReference>
<reference evidence="2" key="1">
    <citation type="journal article" date="2019" name="Int. J. Syst. Evol. Microbiol.">
        <title>The Global Catalogue of Microorganisms (GCM) 10K type strain sequencing project: providing services to taxonomists for standard genome sequencing and annotation.</title>
        <authorList>
            <consortium name="The Broad Institute Genomics Platform"/>
            <consortium name="The Broad Institute Genome Sequencing Center for Infectious Disease"/>
            <person name="Wu L."/>
            <person name="Ma J."/>
        </authorList>
    </citation>
    <scope>NUCLEOTIDE SEQUENCE [LARGE SCALE GENOMIC DNA]</scope>
    <source>
        <strain evidence="2">CGMCC 1.16305</strain>
    </source>
</reference>
<keyword evidence="1" id="KW-0645">Protease</keyword>
<protein>
    <submittedName>
        <fullName evidence="1">Methionine aminopeptidase</fullName>
    </submittedName>
</protein>
<accession>A0ABW2PTT3</accession>
<organism evidence="1 2">
    <name type="scientific">Scopulibacillus cellulosilyticus</name>
    <dbReference type="NCBI Taxonomy" id="2665665"/>
    <lineage>
        <taxon>Bacteria</taxon>
        <taxon>Bacillati</taxon>
        <taxon>Bacillota</taxon>
        <taxon>Bacilli</taxon>
        <taxon>Bacillales</taxon>
        <taxon>Sporolactobacillaceae</taxon>
        <taxon>Scopulibacillus</taxon>
    </lineage>
</organism>
<dbReference type="InterPro" id="IPR036410">
    <property type="entry name" value="HSP_DnaJ_Cys-rich_dom_sf"/>
</dbReference>
<dbReference type="EMBL" id="JBHTCO010000002">
    <property type="protein sequence ID" value="MFC7391716.1"/>
    <property type="molecule type" value="Genomic_DNA"/>
</dbReference>
<keyword evidence="2" id="KW-1185">Reference proteome</keyword>
<keyword evidence="1" id="KW-0031">Aminopeptidase</keyword>
<sequence length="70" mass="7971">MSLFNAISNWRSEKYKKHVSKMQALGKCPDCNGKGYMTIFDYEYAAPFNCQGCDGSGLYSDWEQSRGVEQ</sequence>
<evidence type="ECO:0000313" key="2">
    <source>
        <dbReference type="Proteomes" id="UP001596505"/>
    </source>
</evidence>
<evidence type="ECO:0000313" key="1">
    <source>
        <dbReference type="EMBL" id="MFC7391716.1"/>
    </source>
</evidence>
<keyword evidence="1" id="KW-0378">Hydrolase</keyword>
<dbReference type="SUPFAM" id="SSF57938">
    <property type="entry name" value="DnaJ/Hsp40 cysteine-rich domain"/>
    <property type="match status" value="1"/>
</dbReference>
<gene>
    <name evidence="1" type="ORF">ACFQRG_01745</name>
</gene>
<dbReference type="Gene3D" id="2.10.230.10">
    <property type="entry name" value="Heat shock protein DnaJ, cysteine-rich domain"/>
    <property type="match status" value="1"/>
</dbReference>
<proteinExistence type="predicted"/>
<dbReference type="RefSeq" id="WP_380962998.1">
    <property type="nucleotide sequence ID" value="NZ_JBHTCO010000002.1"/>
</dbReference>
<dbReference type="Proteomes" id="UP001596505">
    <property type="component" value="Unassembled WGS sequence"/>
</dbReference>
<comment type="caution">
    <text evidence="1">The sequence shown here is derived from an EMBL/GenBank/DDBJ whole genome shotgun (WGS) entry which is preliminary data.</text>
</comment>
<name>A0ABW2PTT3_9BACL</name>